<keyword evidence="4" id="KW-0479">Metal-binding</keyword>
<feature type="compositionally biased region" description="Low complexity" evidence="10">
    <location>
        <begin position="381"/>
        <end position="421"/>
    </location>
</feature>
<evidence type="ECO:0000313" key="12">
    <source>
        <dbReference type="EnsemblMetazoa" id="GPAI001198-PA"/>
    </source>
</evidence>
<reference evidence="13" key="1">
    <citation type="submission" date="2014-03" db="EMBL/GenBank/DDBJ databases">
        <authorList>
            <person name="Aksoy S."/>
            <person name="Warren W."/>
            <person name="Wilson R.K."/>
        </authorList>
    </citation>
    <scope>NUCLEOTIDE SEQUENCE [LARGE SCALE GENOMIC DNA]</scope>
    <source>
        <strain evidence="13">IAEA</strain>
    </source>
</reference>
<comment type="subcellular location">
    <subcellularLocation>
        <location evidence="1">Nucleus</location>
    </subcellularLocation>
</comment>
<dbReference type="PANTHER" id="PTHR13578:SF20">
    <property type="entry name" value="POLYCOMB PROTEIN ASX"/>
    <property type="match status" value="1"/>
</dbReference>
<feature type="region of interest" description="Disordered" evidence="10">
    <location>
        <begin position="1010"/>
        <end position="1032"/>
    </location>
</feature>
<feature type="region of interest" description="Disordered" evidence="10">
    <location>
        <begin position="358"/>
        <end position="421"/>
    </location>
</feature>
<keyword evidence="7" id="KW-0805">Transcription regulation</keyword>
<accession>A0A1A9Z1X4</accession>
<dbReference type="InterPro" id="IPR028020">
    <property type="entry name" value="ASX_DEUBAD_dom"/>
</dbReference>
<organism evidence="12 13">
    <name type="scientific">Glossina pallidipes</name>
    <name type="common">Tsetse fly</name>
    <dbReference type="NCBI Taxonomy" id="7398"/>
    <lineage>
        <taxon>Eukaryota</taxon>
        <taxon>Metazoa</taxon>
        <taxon>Ecdysozoa</taxon>
        <taxon>Arthropoda</taxon>
        <taxon>Hexapoda</taxon>
        <taxon>Insecta</taxon>
        <taxon>Pterygota</taxon>
        <taxon>Neoptera</taxon>
        <taxon>Endopterygota</taxon>
        <taxon>Diptera</taxon>
        <taxon>Brachycera</taxon>
        <taxon>Muscomorpha</taxon>
        <taxon>Hippoboscoidea</taxon>
        <taxon>Glossinidae</taxon>
        <taxon>Glossina</taxon>
    </lineage>
</organism>
<sequence length="1530" mass="164184">MKTASTDAAVLLTKYLLNTKFNSNVYGDPPNDQSFVVSGNFNRTEMNSNMEGTTTTHINLLDDDDEKDPLALDTSSGGRSSTEDSQSSAPTSSKHSHSLRRHVPRIIVKPILPDKKSTTMTIAASSISETASTTMGQASSSANNCSPSSRGSSSRRIQQQQAKAAIAAASAVVANTTTSTVSSAAQLPTAITQASTMREVLASIPGFSIKPRRRSSKKISTAAQIEQTKDGKIDLETPDSILASTNLRALLNKQTFSMLPPLYQYNLIQLLPSVDREAIEMEHKYPPNTVPTEAIRLGPSSLNNEFFARACLEWRERLAEGEFTPENQMKLKTEAEREKNKLDPWKLKHFEPIWGEKAANRASSSRNSEANLHSSKRRADSTAVTQTITSTSITSASNSSIHKVASSSLDPSTSSTTFNFTNMRDTQTLPFKNESEKLSIATVNKESFTSDKKLEQIPANLNAKHPDIVSIINIKEEDDIKIKTECTQEMSILGKAVRNNDNSSTSSIIDASRRGTKRSSASPSSKESCKKSDEATEEKQLKMEIKHLGNVPRELSSTGSGGIYTNELYSTTKVVSQILTSTKKEPSEDVIDALVKVTATSVSNTSQYLNPPENITTNRQQQSRAIHEGNVTCASINMTDGNPSMLVMPLLSNRNSTCDSTPHRENDAMECDVIVASTDQSASQIEEVPLDSAMQLDNCTNNTLDDDDDDDLIEQKFADAENYVLESGEVSTDNSADSKLAKSNINTNTNVMTTPQKCSSSEADFEYNIPLDHVISTQGNCSDIIQENMLLNTTSMLSSAAASNSPSSSLTSAISSSASGSSSSVSLAEMKAMISSVVSFAGAQNSVKSAQAIQSHNATENSHNKMFHHLQHDWNFGNIKIEEEDHPTSSNFNNLLQSQQGVIIKIDGMDVSEVGGNQPSSVSATVEINSSDQEASGESSAQNIMEEFIDDDNILDDDDGCMSDNSAVKVIVGELQQQHQQLMQLQQQQHQQQPNGAPLQMTAQRPLDAQYLQHQHQQQPSEPHSQPPQLNDYIGELSTEVMCEVPMSAAEMEVSSTVLTSSNSNDSTNDISLCSSNSSSVSLNASASTTVAIPSTATTAAPHALNAFNAVLNNSSAANVLKALPPSGVPTTIAQQRPSVKVPSNKGRKTTSKLPPGAVNLERSYQICQAVIQNSPNRENLKAQLRPPAALLNQQQQTVQTSNSAPLATTAANVLKTQDDVVVNAVTTGPANSLPIGLPTNVMGVGRPGVYKVIGPRMGFPRKKYVQRKSSPTLIRHVFANQGTTMLQAANAAASNVGSQQLTILQQPTVPSQSGQHVSHVQAHDIHHNGNGQYVLVHRANVGAADNQAPRASSAPPVPQNQVCTQLIKPAWSKSLHHIQQNPIHGLNGISITGRGRPASVDVDTFNSTLQDMQNSLQVNNPNTQIVRRNLPAGNIYIEGLGVGEATSNLGDGSANYIVTTTTSGMPGIMASGALRSNQQPGGGNNSPNSLDPNNCACSLNAMVICQQCGAFCHDDCISASKLCVSCVIR</sequence>
<evidence type="ECO:0000256" key="2">
    <source>
        <dbReference type="ARBA" id="ARBA00006391"/>
    </source>
</evidence>
<dbReference type="InterPro" id="IPR024811">
    <property type="entry name" value="ASX/ASX-like"/>
</dbReference>
<dbReference type="PANTHER" id="PTHR13578">
    <property type="entry name" value="ADDITIONAL SEX COMBS LIKE PROTEIN ASXL"/>
    <property type="match status" value="1"/>
</dbReference>
<evidence type="ECO:0000256" key="3">
    <source>
        <dbReference type="ARBA" id="ARBA00022491"/>
    </source>
</evidence>
<keyword evidence="13" id="KW-1185">Reference proteome</keyword>
<name>A0A1A9Z1X4_GLOPL</name>
<feature type="compositionally biased region" description="Low complexity" evidence="10">
    <location>
        <begin position="360"/>
        <end position="371"/>
    </location>
</feature>
<feature type="compositionally biased region" description="Low complexity" evidence="10">
    <location>
        <begin position="499"/>
        <end position="510"/>
    </location>
</feature>
<feature type="domain" description="DEUBAD" evidence="11">
    <location>
        <begin position="238"/>
        <end position="359"/>
    </location>
</feature>
<evidence type="ECO:0000256" key="10">
    <source>
        <dbReference type="SAM" id="MobiDB-lite"/>
    </source>
</evidence>
<dbReference type="GO" id="GO:0035517">
    <property type="term" value="C:PR-DUB complex"/>
    <property type="evidence" value="ECO:0007669"/>
    <property type="project" value="TreeGrafter"/>
</dbReference>
<feature type="region of interest" description="Disordered" evidence="10">
    <location>
        <begin position="133"/>
        <end position="160"/>
    </location>
</feature>
<comment type="similarity">
    <text evidence="2">Belongs to the Asx family.</text>
</comment>
<keyword evidence="8" id="KW-0804">Transcription</keyword>
<keyword evidence="5" id="KW-0863">Zinc-finger</keyword>
<dbReference type="GO" id="GO:0009887">
    <property type="term" value="P:animal organ morphogenesis"/>
    <property type="evidence" value="ECO:0007669"/>
    <property type="project" value="TreeGrafter"/>
</dbReference>
<dbReference type="Pfam" id="PF13919">
    <property type="entry name" value="ASXH"/>
    <property type="match status" value="1"/>
</dbReference>
<evidence type="ECO:0000256" key="6">
    <source>
        <dbReference type="ARBA" id="ARBA00022833"/>
    </source>
</evidence>
<dbReference type="GO" id="GO:0003677">
    <property type="term" value="F:DNA binding"/>
    <property type="evidence" value="ECO:0007669"/>
    <property type="project" value="InterPro"/>
</dbReference>
<evidence type="ECO:0000256" key="8">
    <source>
        <dbReference type="ARBA" id="ARBA00023163"/>
    </source>
</evidence>
<feature type="compositionally biased region" description="Basic and acidic residues" evidence="10">
    <location>
        <begin position="527"/>
        <end position="538"/>
    </location>
</feature>
<evidence type="ECO:0000259" key="11">
    <source>
        <dbReference type="PROSITE" id="PS51916"/>
    </source>
</evidence>
<dbReference type="Pfam" id="PF13922">
    <property type="entry name" value="PHD_3"/>
    <property type="match status" value="1"/>
</dbReference>
<dbReference type="STRING" id="7398.A0A1A9Z1X4"/>
<reference evidence="12" key="2">
    <citation type="submission" date="2020-05" db="UniProtKB">
        <authorList>
            <consortium name="EnsemblMetazoa"/>
        </authorList>
    </citation>
    <scope>IDENTIFICATION</scope>
    <source>
        <strain evidence="12">IAEA</strain>
    </source>
</reference>
<dbReference type="InterPro" id="IPR026905">
    <property type="entry name" value="ASX-like_PHD"/>
</dbReference>
<dbReference type="GO" id="GO:0008270">
    <property type="term" value="F:zinc ion binding"/>
    <property type="evidence" value="ECO:0007669"/>
    <property type="project" value="UniProtKB-KW"/>
</dbReference>
<dbReference type="GO" id="GO:0003682">
    <property type="term" value="F:chromatin binding"/>
    <property type="evidence" value="ECO:0007669"/>
    <property type="project" value="TreeGrafter"/>
</dbReference>
<dbReference type="VEuPathDB" id="VectorBase:GPAI001198"/>
<keyword evidence="9" id="KW-0539">Nucleus</keyword>
<evidence type="ECO:0000256" key="9">
    <source>
        <dbReference type="ARBA" id="ARBA00023242"/>
    </source>
</evidence>
<evidence type="ECO:0000256" key="7">
    <source>
        <dbReference type="ARBA" id="ARBA00023015"/>
    </source>
</evidence>
<feature type="compositionally biased region" description="Low complexity" evidence="10">
    <location>
        <begin position="1013"/>
        <end position="1029"/>
    </location>
</feature>
<dbReference type="GO" id="GO:0045944">
    <property type="term" value="P:positive regulation of transcription by RNA polymerase II"/>
    <property type="evidence" value="ECO:0007669"/>
    <property type="project" value="TreeGrafter"/>
</dbReference>
<feature type="compositionally biased region" description="Basic residues" evidence="10">
    <location>
        <begin position="94"/>
        <end position="104"/>
    </location>
</feature>
<feature type="region of interest" description="Disordered" evidence="10">
    <location>
        <begin position="59"/>
        <end position="112"/>
    </location>
</feature>
<evidence type="ECO:0000256" key="4">
    <source>
        <dbReference type="ARBA" id="ARBA00022723"/>
    </source>
</evidence>
<dbReference type="Proteomes" id="UP000092445">
    <property type="component" value="Unassembled WGS sequence"/>
</dbReference>
<dbReference type="InterPro" id="IPR044867">
    <property type="entry name" value="DEUBAD_dom"/>
</dbReference>
<protein>
    <recommendedName>
        <fullName evidence="11">DEUBAD domain-containing protein</fullName>
    </recommendedName>
</protein>
<dbReference type="EnsemblMetazoa" id="GPAI001198-RA">
    <property type="protein sequence ID" value="GPAI001198-PA"/>
    <property type="gene ID" value="GPAI001198"/>
</dbReference>
<evidence type="ECO:0000256" key="5">
    <source>
        <dbReference type="ARBA" id="ARBA00022771"/>
    </source>
</evidence>
<keyword evidence="3" id="KW-0678">Repressor</keyword>
<evidence type="ECO:0000313" key="13">
    <source>
        <dbReference type="Proteomes" id="UP000092445"/>
    </source>
</evidence>
<feature type="region of interest" description="Disordered" evidence="10">
    <location>
        <begin position="497"/>
        <end position="538"/>
    </location>
</feature>
<evidence type="ECO:0000256" key="1">
    <source>
        <dbReference type="ARBA" id="ARBA00004123"/>
    </source>
</evidence>
<proteinExistence type="inferred from homology"/>
<feature type="compositionally biased region" description="Polar residues" evidence="10">
    <location>
        <begin position="74"/>
        <end position="84"/>
    </location>
</feature>
<dbReference type="PROSITE" id="PS51916">
    <property type="entry name" value="DEUBAD"/>
    <property type="match status" value="1"/>
</dbReference>
<keyword evidence="6" id="KW-0862">Zinc</keyword>